<dbReference type="AlphaFoldDB" id="A0A9X3LG00"/>
<keyword evidence="5" id="KW-0554">One-carbon metabolism</keyword>
<name>A0A9X3LG00_9BACL</name>
<proteinExistence type="inferred from homology"/>
<keyword evidence="7" id="KW-0119">Carbohydrate metabolism</keyword>
<evidence type="ECO:0000256" key="2">
    <source>
        <dbReference type="ARBA" id="ARBA00005014"/>
    </source>
</evidence>
<dbReference type="EMBL" id="JAMKBJ010000006">
    <property type="protein sequence ID" value="MCZ8537305.1"/>
    <property type="molecule type" value="Genomic_DNA"/>
</dbReference>
<protein>
    <recommendedName>
        <fullName evidence="4">3-hexulose-6-phosphate synthase</fullName>
        <ecNumber evidence="4">4.1.2.43</ecNumber>
    </recommendedName>
</protein>
<comment type="caution">
    <text evidence="9">The sequence shown here is derived from an EMBL/GenBank/DDBJ whole genome shotgun (WGS) entry which is preliminary data.</text>
</comment>
<keyword evidence="10" id="KW-1185">Reference proteome</keyword>
<dbReference type="GO" id="GO:0043801">
    <property type="term" value="F:hexulose-6-phosphate synthase activity"/>
    <property type="evidence" value="ECO:0007669"/>
    <property type="project" value="UniProtKB-EC"/>
</dbReference>
<accession>A0A9X3LG00</accession>
<dbReference type="InterPro" id="IPR013785">
    <property type="entry name" value="Aldolase_TIM"/>
</dbReference>
<comment type="catalytic activity">
    <reaction evidence="1">
        <text>D-ribulose 5-phosphate + formaldehyde = D-arabino-hex-3-ulose 6-phosphate</text>
        <dbReference type="Rhea" id="RHEA:25201"/>
        <dbReference type="ChEBI" id="CHEBI:16842"/>
        <dbReference type="ChEBI" id="CHEBI:58121"/>
        <dbReference type="ChEBI" id="CHEBI:58542"/>
        <dbReference type="EC" id="4.1.2.43"/>
    </reaction>
</comment>
<feature type="domain" description="Orotidine 5'-phosphate decarboxylase" evidence="8">
    <location>
        <begin position="3"/>
        <end position="202"/>
    </location>
</feature>
<organism evidence="9 10">
    <name type="scientific">Paenisporosarcina quisquiliarum</name>
    <dbReference type="NCBI Taxonomy" id="365346"/>
    <lineage>
        <taxon>Bacteria</taxon>
        <taxon>Bacillati</taxon>
        <taxon>Bacillota</taxon>
        <taxon>Bacilli</taxon>
        <taxon>Bacillales</taxon>
        <taxon>Caryophanaceae</taxon>
        <taxon>Paenisporosarcina</taxon>
    </lineage>
</organism>
<evidence type="ECO:0000256" key="5">
    <source>
        <dbReference type="ARBA" id="ARBA00022563"/>
    </source>
</evidence>
<reference evidence="9" key="1">
    <citation type="submission" date="2022-05" db="EMBL/GenBank/DDBJ databases">
        <authorList>
            <person name="Colautti A."/>
            <person name="Iacumin L."/>
        </authorList>
    </citation>
    <scope>NUCLEOTIDE SEQUENCE</scope>
    <source>
        <strain evidence="9">SK 55</strain>
    </source>
</reference>
<evidence type="ECO:0000259" key="8">
    <source>
        <dbReference type="SMART" id="SM00934"/>
    </source>
</evidence>
<evidence type="ECO:0000256" key="4">
    <source>
        <dbReference type="ARBA" id="ARBA00012890"/>
    </source>
</evidence>
<dbReference type="InterPro" id="IPR011060">
    <property type="entry name" value="RibuloseP-bd_barrel"/>
</dbReference>
<evidence type="ECO:0000313" key="9">
    <source>
        <dbReference type="EMBL" id="MCZ8537305.1"/>
    </source>
</evidence>
<dbReference type="GO" id="GO:0006207">
    <property type="term" value="P:'de novo' pyrimidine nucleobase biosynthetic process"/>
    <property type="evidence" value="ECO:0007669"/>
    <property type="project" value="InterPro"/>
</dbReference>
<gene>
    <name evidence="9" type="ORF">M9R32_08945</name>
</gene>
<dbReference type="InterPro" id="IPR041710">
    <property type="entry name" value="HPS/KGPDC"/>
</dbReference>
<dbReference type="Pfam" id="PF00215">
    <property type="entry name" value="OMPdecase"/>
    <property type="match status" value="1"/>
</dbReference>
<dbReference type="GO" id="GO:0033982">
    <property type="term" value="F:3-dehydro-L-gulonate-6-phosphate decarboxylase activity"/>
    <property type="evidence" value="ECO:0007669"/>
    <property type="project" value="TreeGrafter"/>
</dbReference>
<dbReference type="CDD" id="cd04726">
    <property type="entry name" value="KGPDC_HPS"/>
    <property type="match status" value="1"/>
</dbReference>
<dbReference type="SMART" id="SM00934">
    <property type="entry name" value="OMPdecase"/>
    <property type="match status" value="1"/>
</dbReference>
<dbReference type="EC" id="4.1.2.43" evidence="4"/>
<evidence type="ECO:0000256" key="7">
    <source>
        <dbReference type="ARBA" id="ARBA00023277"/>
    </source>
</evidence>
<evidence type="ECO:0000256" key="3">
    <source>
        <dbReference type="ARBA" id="ARBA00006350"/>
    </source>
</evidence>
<dbReference type="FunFam" id="3.20.20.70:FF:000022">
    <property type="entry name" value="3-keto-L-gulonate-6-phosphate decarboxylase UlaD"/>
    <property type="match status" value="1"/>
</dbReference>
<dbReference type="NCBIfam" id="TIGR03128">
    <property type="entry name" value="RuMP_HxlA"/>
    <property type="match status" value="1"/>
</dbReference>
<evidence type="ECO:0000313" key="10">
    <source>
        <dbReference type="Proteomes" id="UP001152173"/>
    </source>
</evidence>
<dbReference type="InterPro" id="IPR017553">
    <property type="entry name" value="3-hexulose-6-phosphate_synth"/>
</dbReference>
<dbReference type="Proteomes" id="UP001152173">
    <property type="component" value="Unassembled WGS sequence"/>
</dbReference>
<dbReference type="GO" id="GO:0004590">
    <property type="term" value="F:orotidine-5'-phosphate decarboxylase activity"/>
    <property type="evidence" value="ECO:0007669"/>
    <property type="project" value="InterPro"/>
</dbReference>
<evidence type="ECO:0000256" key="6">
    <source>
        <dbReference type="ARBA" id="ARBA00023239"/>
    </source>
</evidence>
<dbReference type="PANTHER" id="PTHR35039:SF3">
    <property type="entry name" value="3-KETO-L-GULONATE-6-PHOSPHATE DECARBOXYLASE SGBH-RELATED"/>
    <property type="match status" value="1"/>
</dbReference>
<dbReference type="InterPro" id="IPR001754">
    <property type="entry name" value="OMPdeCOase_dom"/>
</dbReference>
<evidence type="ECO:0000256" key="1">
    <source>
        <dbReference type="ARBA" id="ARBA00000718"/>
    </source>
</evidence>
<dbReference type="Gene3D" id="3.20.20.70">
    <property type="entry name" value="Aldolase class I"/>
    <property type="match status" value="1"/>
</dbReference>
<comment type="similarity">
    <text evidence="3">Belongs to the HPS/KGPDC family. HPS subfamily.</text>
</comment>
<keyword evidence="6 9" id="KW-0456">Lyase</keyword>
<dbReference type="PANTHER" id="PTHR35039">
    <property type="entry name" value="3-KETO-L-GULONATE-6-PHOSPHATE DECARBOXYLASE SGBH-RELATED"/>
    <property type="match status" value="1"/>
</dbReference>
<dbReference type="GO" id="GO:0019854">
    <property type="term" value="P:L-ascorbic acid catabolic process"/>
    <property type="evidence" value="ECO:0007669"/>
    <property type="project" value="TreeGrafter"/>
</dbReference>
<dbReference type="GO" id="GO:0006730">
    <property type="term" value="P:one-carbon metabolic process"/>
    <property type="evidence" value="ECO:0007669"/>
    <property type="project" value="UniProtKB-KW"/>
</dbReference>
<dbReference type="RefSeq" id="WP_269926399.1">
    <property type="nucleotide sequence ID" value="NZ_JAMKBJ010000006.1"/>
</dbReference>
<comment type="pathway">
    <text evidence="2">One-carbon metabolism; formaldehyde assimilation via RuMP pathway; D-fructose 6-phosphate from D-ribulose 5-phosphate and formaldehyde: step 1/2.</text>
</comment>
<dbReference type="SUPFAM" id="SSF51366">
    <property type="entry name" value="Ribulose-phoshate binding barrel"/>
    <property type="match status" value="1"/>
</dbReference>
<sequence length="213" mass="23218">MTVIQLALDRLTKEQCFELAEKTSPYIDWIEVGTGVIKEYGVEILREMKDRFPDKTIVADMKTCDAGKHEALQAFENGADVTTVMGFVADATIQDMLDVAKAKQKQVMIDLLGITDSSRIEALRNLGADLLNIHIAIDLQKEVSWSGHHFKIVKTVPDARLAVSGGIKLENVSFLMKQKPAVLIVGSAITGAENPAAAAKALREGVDAFEANH</sequence>